<dbReference type="InterPro" id="IPR013902">
    <property type="entry name" value="Mug135-like_C"/>
</dbReference>
<evidence type="ECO:0000313" key="3">
    <source>
        <dbReference type="EMBL" id="TBU62320.1"/>
    </source>
</evidence>
<gene>
    <name evidence="3" type="ORF">BD310DRAFT_811373</name>
</gene>
<organism evidence="3 4">
    <name type="scientific">Dichomitus squalens</name>
    <dbReference type="NCBI Taxonomy" id="114155"/>
    <lineage>
        <taxon>Eukaryota</taxon>
        <taxon>Fungi</taxon>
        <taxon>Dikarya</taxon>
        <taxon>Basidiomycota</taxon>
        <taxon>Agaricomycotina</taxon>
        <taxon>Agaricomycetes</taxon>
        <taxon>Polyporales</taxon>
        <taxon>Polyporaceae</taxon>
        <taxon>Dichomitus</taxon>
    </lineage>
</organism>
<evidence type="ECO:0000256" key="1">
    <source>
        <dbReference type="ARBA" id="ARBA00005788"/>
    </source>
</evidence>
<evidence type="ECO:0000313" key="4">
    <source>
        <dbReference type="Proteomes" id="UP000292082"/>
    </source>
</evidence>
<feature type="domain" description="Mug135-like C-terminal" evidence="2">
    <location>
        <begin position="40"/>
        <end position="107"/>
    </location>
</feature>
<dbReference type="EMBL" id="ML145094">
    <property type="protein sequence ID" value="TBU62320.1"/>
    <property type="molecule type" value="Genomic_DNA"/>
</dbReference>
<name>A0A4Q9Q5E5_9APHY</name>
<dbReference type="AlphaFoldDB" id="A0A4Q9Q5E5"/>
<reference evidence="3 4" key="1">
    <citation type="submission" date="2019-01" db="EMBL/GenBank/DDBJ databases">
        <title>Draft genome sequences of three monokaryotic isolates of the white-rot basidiomycete fungus Dichomitus squalens.</title>
        <authorList>
            <consortium name="DOE Joint Genome Institute"/>
            <person name="Lopez S.C."/>
            <person name="Andreopoulos B."/>
            <person name="Pangilinan J."/>
            <person name="Lipzen A."/>
            <person name="Riley R."/>
            <person name="Ahrendt S."/>
            <person name="Ng V."/>
            <person name="Barry K."/>
            <person name="Daum C."/>
            <person name="Grigoriev I.V."/>
            <person name="Hilden K.S."/>
            <person name="Makela M.R."/>
            <person name="de Vries R.P."/>
        </authorList>
    </citation>
    <scope>NUCLEOTIDE SEQUENCE [LARGE SCALE GENOMIC DNA]</scope>
    <source>
        <strain evidence="3 4">CBS 464.89</strain>
    </source>
</reference>
<dbReference type="Pfam" id="PF08593">
    <property type="entry name" value="Mug135_C"/>
    <property type="match status" value="1"/>
</dbReference>
<comment type="similarity">
    <text evidence="1">Belongs to the UPF0612 family.</text>
</comment>
<dbReference type="Proteomes" id="UP000292082">
    <property type="component" value="Unassembled WGS sequence"/>
</dbReference>
<protein>
    <recommendedName>
        <fullName evidence="2">Mug135-like C-terminal domain-containing protein</fullName>
    </recommendedName>
</protein>
<sequence>IQTWPKLDVVAMNTKLDIAHRLAVEGYVGQMKRTNGVLRHHTQLVEVPFPWGQNVPGPQAGELVELKPLSSFDAAHALSAEEPYAYVRRYYPGTDVPAEVAEAKHALHGPGLALVKRHNSPQTLEHV</sequence>
<feature type="non-terminal residue" evidence="3">
    <location>
        <position position="1"/>
    </location>
</feature>
<proteinExistence type="inferred from homology"/>
<keyword evidence="4" id="KW-1185">Reference proteome</keyword>
<accession>A0A4Q9Q5E5</accession>
<evidence type="ECO:0000259" key="2">
    <source>
        <dbReference type="Pfam" id="PF08593"/>
    </source>
</evidence>